<reference evidence="2 3" key="1">
    <citation type="submission" date="2018-07" db="EMBL/GenBank/DDBJ databases">
        <title>Genomic Encyclopedia of Type Strains, Phase IV (KMG-IV): sequencing the most valuable type-strain genomes for metagenomic binning, comparative biology and taxonomic classification.</title>
        <authorList>
            <person name="Goeker M."/>
        </authorList>
    </citation>
    <scope>NUCLEOTIDE SEQUENCE [LARGE SCALE GENOMIC DNA]</scope>
    <source>
        <strain evidence="2 3">DSM 26725</strain>
    </source>
</reference>
<feature type="signal peptide" evidence="1">
    <location>
        <begin position="1"/>
        <end position="21"/>
    </location>
</feature>
<name>A0A3D9FG49_9SPHN</name>
<proteinExistence type="predicted"/>
<evidence type="ECO:0000313" key="3">
    <source>
        <dbReference type="Proteomes" id="UP000256310"/>
    </source>
</evidence>
<dbReference type="PROSITE" id="PS51257">
    <property type="entry name" value="PROKAR_LIPOPROTEIN"/>
    <property type="match status" value="1"/>
</dbReference>
<comment type="caution">
    <text evidence="2">The sequence shown here is derived from an EMBL/GenBank/DDBJ whole genome shotgun (WGS) entry which is preliminary data.</text>
</comment>
<keyword evidence="3" id="KW-1185">Reference proteome</keyword>
<accession>A0A3D9FG49</accession>
<organism evidence="2 3">
    <name type="scientific">Parasphingopyxis lamellibrachiae</name>
    <dbReference type="NCBI Taxonomy" id="680125"/>
    <lineage>
        <taxon>Bacteria</taxon>
        <taxon>Pseudomonadati</taxon>
        <taxon>Pseudomonadota</taxon>
        <taxon>Alphaproteobacteria</taxon>
        <taxon>Sphingomonadales</taxon>
        <taxon>Sphingomonadaceae</taxon>
        <taxon>Parasphingopyxis</taxon>
    </lineage>
</organism>
<gene>
    <name evidence="2" type="ORF">DFR46_1644</name>
</gene>
<evidence type="ECO:0008006" key="4">
    <source>
        <dbReference type="Google" id="ProtNLM"/>
    </source>
</evidence>
<dbReference type="EMBL" id="QRDP01000004">
    <property type="protein sequence ID" value="RED16618.1"/>
    <property type="molecule type" value="Genomic_DNA"/>
</dbReference>
<evidence type="ECO:0000313" key="2">
    <source>
        <dbReference type="EMBL" id="RED16618.1"/>
    </source>
</evidence>
<feature type="chain" id="PRO_5017699890" description="Beta-barrel assembly machine subunit BamE" evidence="1">
    <location>
        <begin position="22"/>
        <end position="116"/>
    </location>
</feature>
<evidence type="ECO:0000256" key="1">
    <source>
        <dbReference type="SAM" id="SignalP"/>
    </source>
</evidence>
<keyword evidence="1" id="KW-0732">Signal</keyword>
<dbReference type="AlphaFoldDB" id="A0A3D9FG49"/>
<dbReference type="Proteomes" id="UP000256310">
    <property type="component" value="Unassembled WGS sequence"/>
</dbReference>
<protein>
    <recommendedName>
        <fullName evidence="4">Beta-barrel assembly machine subunit BamE</fullName>
    </recommendedName>
</protein>
<sequence length="116" mass="12105">MRKTIAISGLAALAGCATAPAPVPTAVSRPMTNTVGLERVIGQDAAGLTRLFGNPIQDFREAGARKLQFAGASCVLDTYLYPPSSGREPVVTYVDARNAAGEDVDRAACVEALARR</sequence>